<sequence>MHNTPPQQPTDLGIELLLGMHARSSTYFEAAIESQARADSAYDWWEKYSFSEQRAKLQRGLDVASRQSPELRRTANSYFRRRLSIHQKNVSLKIDISDSSPSLKKTQREGNFLEGK</sequence>
<organism evidence="2 3">
    <name type="scientific">Exophiala viscosa</name>
    <dbReference type="NCBI Taxonomy" id="2486360"/>
    <lineage>
        <taxon>Eukaryota</taxon>
        <taxon>Fungi</taxon>
        <taxon>Dikarya</taxon>
        <taxon>Ascomycota</taxon>
        <taxon>Pezizomycotina</taxon>
        <taxon>Eurotiomycetes</taxon>
        <taxon>Chaetothyriomycetidae</taxon>
        <taxon>Chaetothyriales</taxon>
        <taxon>Herpotrichiellaceae</taxon>
        <taxon>Exophiala</taxon>
    </lineage>
</organism>
<dbReference type="AlphaFoldDB" id="A0AAN6DW11"/>
<dbReference type="Proteomes" id="UP001203852">
    <property type="component" value="Unassembled WGS sequence"/>
</dbReference>
<dbReference type="EMBL" id="MU404355">
    <property type="protein sequence ID" value="KAI1612287.1"/>
    <property type="molecule type" value="Genomic_DNA"/>
</dbReference>
<protein>
    <submittedName>
        <fullName evidence="2">Uncharacterized protein</fullName>
    </submittedName>
</protein>
<evidence type="ECO:0000313" key="2">
    <source>
        <dbReference type="EMBL" id="KAI1612287.1"/>
    </source>
</evidence>
<gene>
    <name evidence="2" type="ORF">EDD36DRAFT_420131</name>
</gene>
<evidence type="ECO:0000256" key="1">
    <source>
        <dbReference type="SAM" id="MobiDB-lite"/>
    </source>
</evidence>
<evidence type="ECO:0000313" key="3">
    <source>
        <dbReference type="Proteomes" id="UP001203852"/>
    </source>
</evidence>
<keyword evidence="3" id="KW-1185">Reference proteome</keyword>
<feature type="region of interest" description="Disordered" evidence="1">
    <location>
        <begin position="96"/>
        <end position="116"/>
    </location>
</feature>
<proteinExistence type="predicted"/>
<accession>A0AAN6DW11</accession>
<dbReference type="InterPro" id="IPR001020">
    <property type="entry name" value="PTS_HPr_His_P_site"/>
</dbReference>
<reference evidence="2" key="1">
    <citation type="journal article" date="2022" name="bioRxiv">
        <title>Deciphering the potential niche of two novel black yeast fungi from a biological soil crust based on their genomes, phenotypes, and melanin regulation.</title>
        <authorList>
            <consortium name="DOE Joint Genome Institute"/>
            <person name="Carr E.C."/>
            <person name="Barton Q."/>
            <person name="Grambo S."/>
            <person name="Sullivan M."/>
            <person name="Renfro C.M."/>
            <person name="Kuo A."/>
            <person name="Pangilinan J."/>
            <person name="Lipzen A."/>
            <person name="Keymanesh K."/>
            <person name="Savage E."/>
            <person name="Barry K."/>
            <person name="Grigoriev I.V."/>
            <person name="Riekhof W.R."/>
            <person name="Harris S.S."/>
        </authorList>
    </citation>
    <scope>NUCLEOTIDE SEQUENCE</scope>
    <source>
        <strain evidence="2">JF 03-4F</strain>
    </source>
</reference>
<dbReference type="PROSITE" id="PS00369">
    <property type="entry name" value="PTS_HPR_HIS"/>
    <property type="match status" value="1"/>
</dbReference>
<comment type="caution">
    <text evidence="2">The sequence shown here is derived from an EMBL/GenBank/DDBJ whole genome shotgun (WGS) entry which is preliminary data.</text>
</comment>
<name>A0AAN6DW11_9EURO</name>